<dbReference type="OrthoDB" id="93664at2759"/>
<dbReference type="SUPFAM" id="SSF50494">
    <property type="entry name" value="Trypsin-like serine proteases"/>
    <property type="match status" value="1"/>
</dbReference>
<dbReference type="GO" id="GO:0006508">
    <property type="term" value="P:proteolysis"/>
    <property type="evidence" value="ECO:0007669"/>
    <property type="project" value="UniProtKB-KW"/>
</dbReference>
<dbReference type="Pfam" id="PF00089">
    <property type="entry name" value="Trypsin"/>
    <property type="match status" value="1"/>
</dbReference>
<dbReference type="GO" id="GO:0004252">
    <property type="term" value="F:serine-type endopeptidase activity"/>
    <property type="evidence" value="ECO:0007669"/>
    <property type="project" value="InterPro"/>
</dbReference>
<evidence type="ECO:0000256" key="4">
    <source>
        <dbReference type="ARBA" id="ARBA00023157"/>
    </source>
</evidence>
<protein>
    <recommendedName>
        <fullName evidence="5">Peptidase S1 domain-containing protein</fullName>
    </recommendedName>
</protein>
<feature type="domain" description="Peptidase S1" evidence="5">
    <location>
        <begin position="10"/>
        <end position="253"/>
    </location>
</feature>
<dbReference type="InterPro" id="IPR001314">
    <property type="entry name" value="Peptidase_S1A"/>
</dbReference>
<evidence type="ECO:0000256" key="1">
    <source>
        <dbReference type="ARBA" id="ARBA00022670"/>
    </source>
</evidence>
<sequence>CGKPALEDRIVGGEKAKKGRWPWQVSLRDEENGHFCGGSLFAKKWVISAAHCMFNIAGVERTPSTITAVLGAYMLSKPAEQEITVKRIIIHEEFNITSLNADISILDLGGEVSYTKYTMPVCLPSSDMKFRTGMNCWLTGWGRLVFNGSYSDTLQEIEVPLIDAKLCNLSYHVEIPSDASTANISEDMICAGYMEGEKDTCKGDGGGPLVCLKNGHWYLTGIISFGVGCGLPYRPGVSVLVTAYVDWIYEKIF</sequence>
<comment type="caution">
    <text evidence="6">The sequence shown here is derived from an EMBL/GenBank/DDBJ whole genome shotgun (WGS) entry which is preliminary data.</text>
</comment>
<organism evidence="6 7">
    <name type="scientific">Hymenochirus boettgeri</name>
    <name type="common">Congo dwarf clawed frog</name>
    <dbReference type="NCBI Taxonomy" id="247094"/>
    <lineage>
        <taxon>Eukaryota</taxon>
        <taxon>Metazoa</taxon>
        <taxon>Chordata</taxon>
        <taxon>Craniata</taxon>
        <taxon>Vertebrata</taxon>
        <taxon>Euteleostomi</taxon>
        <taxon>Amphibia</taxon>
        <taxon>Batrachia</taxon>
        <taxon>Anura</taxon>
        <taxon>Pipoidea</taxon>
        <taxon>Pipidae</taxon>
        <taxon>Pipinae</taxon>
        <taxon>Hymenochirus</taxon>
    </lineage>
</organism>
<evidence type="ECO:0000313" key="6">
    <source>
        <dbReference type="EMBL" id="KAG8431326.1"/>
    </source>
</evidence>
<evidence type="ECO:0000259" key="5">
    <source>
        <dbReference type="PROSITE" id="PS50240"/>
    </source>
</evidence>
<dbReference type="PANTHER" id="PTHR24252:SF7">
    <property type="entry name" value="HYALIN"/>
    <property type="match status" value="1"/>
</dbReference>
<dbReference type="PROSITE" id="PS50240">
    <property type="entry name" value="TRYPSIN_DOM"/>
    <property type="match status" value="1"/>
</dbReference>
<name>A0A8T2IMF8_9PIPI</name>
<evidence type="ECO:0000313" key="7">
    <source>
        <dbReference type="Proteomes" id="UP000812440"/>
    </source>
</evidence>
<gene>
    <name evidence="6" type="ORF">GDO86_019047</name>
</gene>
<dbReference type="InterPro" id="IPR001254">
    <property type="entry name" value="Trypsin_dom"/>
</dbReference>
<dbReference type="CDD" id="cd00190">
    <property type="entry name" value="Tryp_SPc"/>
    <property type="match status" value="1"/>
</dbReference>
<reference evidence="6" key="1">
    <citation type="thesis" date="2020" institute="ProQuest LLC" country="789 East Eisenhower Parkway, Ann Arbor, MI, USA">
        <title>Comparative Genomics and Chromosome Evolution.</title>
        <authorList>
            <person name="Mudd A.B."/>
        </authorList>
    </citation>
    <scope>NUCLEOTIDE SEQUENCE</scope>
    <source>
        <strain evidence="6">Female2</strain>
        <tissue evidence="6">Blood</tissue>
    </source>
</reference>
<keyword evidence="4" id="KW-1015">Disulfide bond</keyword>
<dbReference type="SMART" id="SM00020">
    <property type="entry name" value="Tryp_SPc"/>
    <property type="match status" value="1"/>
</dbReference>
<keyword evidence="1" id="KW-0645">Protease</keyword>
<dbReference type="EMBL" id="JAACNH010000247">
    <property type="protein sequence ID" value="KAG8431326.1"/>
    <property type="molecule type" value="Genomic_DNA"/>
</dbReference>
<dbReference type="InterPro" id="IPR043504">
    <property type="entry name" value="Peptidase_S1_PA_chymotrypsin"/>
</dbReference>
<keyword evidence="2" id="KW-0378">Hydrolase</keyword>
<keyword evidence="3" id="KW-0720">Serine protease</keyword>
<dbReference type="InterPro" id="IPR009003">
    <property type="entry name" value="Peptidase_S1_PA"/>
</dbReference>
<evidence type="ECO:0000256" key="2">
    <source>
        <dbReference type="ARBA" id="ARBA00022801"/>
    </source>
</evidence>
<accession>A0A8T2IMF8</accession>
<keyword evidence="7" id="KW-1185">Reference proteome</keyword>
<dbReference type="PANTHER" id="PTHR24252">
    <property type="entry name" value="ACROSIN-RELATED"/>
    <property type="match status" value="1"/>
</dbReference>
<dbReference type="PRINTS" id="PR00722">
    <property type="entry name" value="CHYMOTRYPSIN"/>
</dbReference>
<dbReference type="FunFam" id="2.40.10.10:FF:000039">
    <property type="entry name" value="Brain-specific serine protease 4"/>
    <property type="match status" value="1"/>
</dbReference>
<evidence type="ECO:0000256" key="3">
    <source>
        <dbReference type="ARBA" id="ARBA00022825"/>
    </source>
</evidence>
<dbReference type="PROSITE" id="PS00134">
    <property type="entry name" value="TRYPSIN_HIS"/>
    <property type="match status" value="1"/>
</dbReference>
<dbReference type="Proteomes" id="UP000812440">
    <property type="component" value="Unassembled WGS sequence"/>
</dbReference>
<dbReference type="InterPro" id="IPR018114">
    <property type="entry name" value="TRYPSIN_HIS"/>
</dbReference>
<dbReference type="AlphaFoldDB" id="A0A8T2IMF8"/>
<dbReference type="Gene3D" id="2.40.10.10">
    <property type="entry name" value="Trypsin-like serine proteases"/>
    <property type="match status" value="1"/>
</dbReference>
<feature type="non-terminal residue" evidence="6">
    <location>
        <position position="1"/>
    </location>
</feature>
<proteinExistence type="predicted"/>